<dbReference type="EMBL" id="BMAT01011118">
    <property type="protein sequence ID" value="GFR67041.1"/>
    <property type="molecule type" value="Genomic_DNA"/>
</dbReference>
<feature type="compositionally biased region" description="Polar residues" evidence="1">
    <location>
        <begin position="27"/>
        <end position="53"/>
    </location>
</feature>
<proteinExistence type="predicted"/>
<feature type="region of interest" description="Disordered" evidence="1">
    <location>
        <begin position="1033"/>
        <end position="1054"/>
    </location>
</feature>
<evidence type="ECO:0000256" key="1">
    <source>
        <dbReference type="SAM" id="MobiDB-lite"/>
    </source>
</evidence>
<feature type="compositionally biased region" description="Low complexity" evidence="1">
    <location>
        <begin position="1512"/>
        <end position="1538"/>
    </location>
</feature>
<feature type="compositionally biased region" description="Low complexity" evidence="1">
    <location>
        <begin position="422"/>
        <end position="431"/>
    </location>
</feature>
<feature type="compositionally biased region" description="Polar residues" evidence="1">
    <location>
        <begin position="472"/>
        <end position="505"/>
    </location>
</feature>
<accession>A0AAV4F3P1</accession>
<dbReference type="Proteomes" id="UP000762676">
    <property type="component" value="Unassembled WGS sequence"/>
</dbReference>
<feature type="compositionally biased region" description="Low complexity" evidence="1">
    <location>
        <begin position="796"/>
        <end position="806"/>
    </location>
</feature>
<keyword evidence="3" id="KW-1185">Reference proteome</keyword>
<feature type="compositionally biased region" description="Polar residues" evidence="1">
    <location>
        <begin position="115"/>
        <end position="126"/>
    </location>
</feature>
<feature type="region of interest" description="Disordered" evidence="1">
    <location>
        <begin position="796"/>
        <end position="861"/>
    </location>
</feature>
<reference evidence="2 3" key="1">
    <citation type="journal article" date="2021" name="Elife">
        <title>Chloroplast acquisition without the gene transfer in kleptoplastic sea slugs, Plakobranchus ocellatus.</title>
        <authorList>
            <person name="Maeda T."/>
            <person name="Takahashi S."/>
            <person name="Yoshida T."/>
            <person name="Shimamura S."/>
            <person name="Takaki Y."/>
            <person name="Nagai Y."/>
            <person name="Toyoda A."/>
            <person name="Suzuki Y."/>
            <person name="Arimoto A."/>
            <person name="Ishii H."/>
            <person name="Satoh N."/>
            <person name="Nishiyama T."/>
            <person name="Hasebe M."/>
            <person name="Maruyama T."/>
            <person name="Minagawa J."/>
            <person name="Obokata J."/>
            <person name="Shigenobu S."/>
        </authorList>
    </citation>
    <scope>NUCLEOTIDE SEQUENCE [LARGE SCALE GENOMIC DNA]</scope>
</reference>
<feature type="region of interest" description="Disordered" evidence="1">
    <location>
        <begin position="1"/>
        <end position="53"/>
    </location>
</feature>
<feature type="compositionally biased region" description="Low complexity" evidence="1">
    <location>
        <begin position="284"/>
        <end position="293"/>
    </location>
</feature>
<feature type="compositionally biased region" description="Basic and acidic residues" evidence="1">
    <location>
        <begin position="12"/>
        <end position="26"/>
    </location>
</feature>
<feature type="compositionally biased region" description="Polar residues" evidence="1">
    <location>
        <begin position="831"/>
        <end position="861"/>
    </location>
</feature>
<feature type="compositionally biased region" description="Polar residues" evidence="1">
    <location>
        <begin position="1547"/>
        <end position="1562"/>
    </location>
</feature>
<feature type="region of interest" description="Disordered" evidence="1">
    <location>
        <begin position="703"/>
        <end position="763"/>
    </location>
</feature>
<feature type="compositionally biased region" description="Low complexity" evidence="1">
    <location>
        <begin position="506"/>
        <end position="516"/>
    </location>
</feature>
<feature type="compositionally biased region" description="Low complexity" evidence="1">
    <location>
        <begin position="718"/>
        <end position="760"/>
    </location>
</feature>
<feature type="region of interest" description="Disordered" evidence="1">
    <location>
        <begin position="393"/>
        <end position="431"/>
    </location>
</feature>
<feature type="region of interest" description="Disordered" evidence="1">
    <location>
        <begin position="1512"/>
        <end position="1575"/>
    </location>
</feature>
<feature type="region of interest" description="Disordered" evidence="1">
    <location>
        <begin position="1591"/>
        <end position="1622"/>
    </location>
</feature>
<name>A0AAV4F3P1_9GAST</name>
<comment type="caution">
    <text evidence="2">The sequence shown here is derived from an EMBL/GenBank/DDBJ whole genome shotgun (WGS) entry which is preliminary data.</text>
</comment>
<gene>
    <name evidence="2" type="ORF">ElyMa_005573400</name>
</gene>
<feature type="compositionally biased region" description="Basic residues" evidence="1">
    <location>
        <begin position="1609"/>
        <end position="1622"/>
    </location>
</feature>
<organism evidence="2 3">
    <name type="scientific">Elysia marginata</name>
    <dbReference type="NCBI Taxonomy" id="1093978"/>
    <lineage>
        <taxon>Eukaryota</taxon>
        <taxon>Metazoa</taxon>
        <taxon>Spiralia</taxon>
        <taxon>Lophotrochozoa</taxon>
        <taxon>Mollusca</taxon>
        <taxon>Gastropoda</taxon>
        <taxon>Heterobranchia</taxon>
        <taxon>Euthyneura</taxon>
        <taxon>Panpulmonata</taxon>
        <taxon>Sacoglossa</taxon>
        <taxon>Placobranchoidea</taxon>
        <taxon>Plakobranchidae</taxon>
        <taxon>Elysia</taxon>
    </lineage>
</organism>
<sequence length="1622" mass="162146">MWKNWNPFRRKQKDDQDGQDAVKRDGSTSSLGQGGKENTVSIPSNGTSRTDENISFQANYSFNDFGDNESNLCSRKPSVSRHESLRSRTRMGFKDQLNTTLPTPRQSVGRRITRSPDNSMNKTLNGVQGPLLSSPIVPQIRKALESQTGSGIFSNRGRPVGRSASLNYGATRSLTRTTAGQVPWVRLKRRESLGLSDLVSGRTPQSPNTVKLAAREPRHLPAPPSFKTTPVIVTTEPSRSRVIDTQTVVSALREKRKRFGGSHQDEASSEDSWQNSAKRRRQDSSQSNTSSVSIPPMPDVLPDLMGTSGTSLLHIENLSSQRPSTVPATVDPYTSAPALMNKPSAPVPGFGGLGGLGGPPVRGLGGPEFNPVNPMAVPPQHLQLYRYPAFPHHQQPMQQQQQRNSSLQQRQAQYLAGGSGGNINNSKSALRSIQSSLSSSLRTRVNEAKLREHGIDLKRIRGNTEENKRRLSFSTATPSKAQSSTEEPLQKMAKQTKQLDVNIENQDQSAQQSKQKQVTDQPEQQKKETTVLTPTKRKIAEGVMLRKQNMSITPTASPARPLRVLPASTLVSADDFESDRQQEYRRRVLDMLGSEDAENDVASTTPVLSTSSATISSLLNTAVSSTESPQPSANTINASLASLSKLVQSTTPSEPAAAPATTATTTSSATVTGVTKPANSLVQLLKSDGAEIVKTLGKGDAVTFTGKPLASPSSDQKTASASSDPTPSSVTAASATTLSTPAASTSALPTPAPLAPTSSSGLIQASSTSGFQVNFGAAFSAAAKPPLPSGFSFGASSSATTTSASSNITPGPQNTVNPTTGNAGKPEGLSTAASPSTQLGTNINSGAAPSVAPQQSQTRGTAATTPFSFTALGTGSSLAAATPGQALPVGVSSAAPTGGFNFGLATSSAVASVSTSASGGFNFATGLPTNAAPSSIVTSSAQTEPAPGFNFGAVSSLASATTTTAASSASQSGFTFGSAPTTTAATTQAAGGLSIFSGSIQPVTTPAGFQGLGTTSIPQTSLAAPSGFGGFAATSTKPVQQAPSTPGLQSLSTQNPASIFGSSTSFGAGAGIALTKTTASSGTGFGGALPSAFNFSGTSSATGQTESKPFTFGAAAASTTPSAVSNATTFGAGTSSGPAIFGGASASATSPSGFFATAGSGFKGTSTAATTATPFGAAPSSFGATMAPPSTAPAFGAAAVSAFGAATTSASGLGNSASFTFGSNQQTAPTAGTPGFGAAATPGFGGSVSLSTAAPPAFGTSATPAFGTTAAPPAFGTTAAPPAFGSSATAPAFGSSTATSFGASAKPSPFGAASGGFAAPTTQPGTFGVSSGFGNTQPQTTQASSTPFVFGASAQSTGGSQPFVFGGAPATSSQVSGFGSTTGAAASTTPFSQPASNSVFGNSASTNKPAFGTATIFGAGINPTTASAPAFGSSLASPPAFGFSSQQPKAAAAPAFAATAFGAGVGQGTAFGSGSSATGVASPFGGAGAFGNSAKPTPFGAGASAPAGAAPVFSFSGNQQPQQPQAPSAFGAQPSAGGFNFGAQAASGGTQPQAGSFNFSTRPSFPTPGPAPGGFNFAAAAGSTPTFNFTGGTPTATNMAAGSTPRLRATARRAGNRRVQRR</sequence>
<feature type="compositionally biased region" description="Polar residues" evidence="1">
    <location>
        <begin position="96"/>
        <end position="106"/>
    </location>
</feature>
<evidence type="ECO:0000313" key="2">
    <source>
        <dbReference type="EMBL" id="GFR67041.1"/>
    </source>
</evidence>
<feature type="compositionally biased region" description="Low complexity" evidence="1">
    <location>
        <begin position="394"/>
        <end position="413"/>
    </location>
</feature>
<feature type="compositionally biased region" description="Basic and acidic residues" evidence="1">
    <location>
        <begin position="458"/>
        <end position="469"/>
    </location>
</feature>
<feature type="region of interest" description="Disordered" evidence="1">
    <location>
        <begin position="255"/>
        <end position="307"/>
    </location>
</feature>
<feature type="region of interest" description="Disordered" evidence="1">
    <location>
        <begin position="196"/>
        <end position="230"/>
    </location>
</feature>
<feature type="compositionally biased region" description="Polar residues" evidence="1">
    <location>
        <begin position="807"/>
        <end position="822"/>
    </location>
</feature>
<feature type="region of interest" description="Disordered" evidence="1">
    <location>
        <begin position="72"/>
        <end position="132"/>
    </location>
</feature>
<feature type="region of interest" description="Disordered" evidence="1">
    <location>
        <begin position="458"/>
        <end position="560"/>
    </location>
</feature>
<protein>
    <submittedName>
        <fullName evidence="2">Nuclear pore complex protein NUP98A</fullName>
    </submittedName>
</protein>
<evidence type="ECO:0000313" key="3">
    <source>
        <dbReference type="Proteomes" id="UP000762676"/>
    </source>
</evidence>